<sequence>MRNKSIIVSVIIVFSFISYYLYTSNKLYGNDKESIVKVILSIEGYEDMEIELLEINDTKDDRIVGFLADNSPSYIEFNKDNKGNYVWRHIESSKDESFGIYILTKENPKMMFVTNYDNEIARMQVDVNDSTLEQTFTPYQATVRFLDLPKTNQNSYEYRNYKYYDTDGNLIREE</sequence>
<protein>
    <submittedName>
        <fullName evidence="2">Uncharacterized protein</fullName>
    </submittedName>
</protein>
<name>A0A7S8C8X8_9BACI</name>
<organism evidence="2 3">
    <name type="scientific">Mangrovibacillus cuniculi</name>
    <dbReference type="NCBI Taxonomy" id="2593652"/>
    <lineage>
        <taxon>Bacteria</taxon>
        <taxon>Bacillati</taxon>
        <taxon>Bacillota</taxon>
        <taxon>Bacilli</taxon>
        <taxon>Bacillales</taxon>
        <taxon>Bacillaceae</taxon>
        <taxon>Mangrovibacillus</taxon>
    </lineage>
</organism>
<dbReference type="KEGG" id="mcui:G8O30_00630"/>
<evidence type="ECO:0000256" key="1">
    <source>
        <dbReference type="SAM" id="Phobius"/>
    </source>
</evidence>
<accession>A0A7S8C8X8</accession>
<reference evidence="2 3" key="1">
    <citation type="submission" date="2019-07" db="EMBL/GenBank/DDBJ databases">
        <title>Genome sequence of 2 isolates from Red Sea Mangroves.</title>
        <authorList>
            <person name="Sefrji F."/>
            <person name="Michoud G."/>
            <person name="Merlino G."/>
            <person name="Daffonchio D."/>
        </authorList>
    </citation>
    <scope>NUCLEOTIDE SEQUENCE [LARGE SCALE GENOMIC DNA]</scope>
    <source>
        <strain evidence="2 3">R1DC41</strain>
    </source>
</reference>
<dbReference type="AlphaFoldDB" id="A0A7S8C8X8"/>
<keyword evidence="1" id="KW-0812">Transmembrane</keyword>
<keyword evidence="1" id="KW-0472">Membrane</keyword>
<dbReference type="Proteomes" id="UP000593626">
    <property type="component" value="Chromosome"/>
</dbReference>
<dbReference type="EMBL" id="CP049742">
    <property type="protein sequence ID" value="QPC45585.1"/>
    <property type="molecule type" value="Genomic_DNA"/>
</dbReference>
<keyword evidence="3" id="KW-1185">Reference proteome</keyword>
<feature type="transmembrane region" description="Helical" evidence="1">
    <location>
        <begin position="6"/>
        <end position="22"/>
    </location>
</feature>
<dbReference type="RefSeq" id="WP_239673091.1">
    <property type="nucleotide sequence ID" value="NZ_CP049742.1"/>
</dbReference>
<evidence type="ECO:0000313" key="3">
    <source>
        <dbReference type="Proteomes" id="UP000593626"/>
    </source>
</evidence>
<evidence type="ECO:0000313" key="2">
    <source>
        <dbReference type="EMBL" id="QPC45585.1"/>
    </source>
</evidence>
<gene>
    <name evidence="2" type="ORF">G8O30_00630</name>
</gene>
<keyword evidence="1" id="KW-1133">Transmembrane helix</keyword>
<proteinExistence type="predicted"/>